<dbReference type="SUPFAM" id="SSF161098">
    <property type="entry name" value="MetI-like"/>
    <property type="match status" value="1"/>
</dbReference>
<reference evidence="10" key="1">
    <citation type="submission" date="2016-06" db="EMBL/GenBank/DDBJ databases">
        <title>Whole genome sequencing of Thermus brockianus strain GE-1.</title>
        <authorList>
            <person name="Schaefers C."/>
            <person name="Blank S."/>
            <person name="Wiebusch S."/>
            <person name="Elleuche S."/>
            <person name="Antranikian G."/>
        </authorList>
    </citation>
    <scope>NUCLEOTIDE SEQUENCE [LARGE SCALE GENOMIC DNA]</scope>
    <source>
        <strain evidence="10">GE-1</strain>
        <plasmid evidence="10">ptb1</plasmid>
    </source>
</reference>
<dbReference type="PANTHER" id="PTHR32243">
    <property type="entry name" value="MALTOSE TRANSPORT SYSTEM PERMEASE-RELATED"/>
    <property type="match status" value="1"/>
</dbReference>
<gene>
    <name evidence="9" type="ORF">A0O31_02478</name>
</gene>
<name>A0A1J0LY13_THEBO</name>
<dbReference type="KEGG" id="tbc:A0O31_02478"/>
<keyword evidence="5 7" id="KW-1133">Transmembrane helix</keyword>
<evidence type="ECO:0000256" key="1">
    <source>
        <dbReference type="ARBA" id="ARBA00004651"/>
    </source>
</evidence>
<comment type="subcellular location">
    <subcellularLocation>
        <location evidence="1 7">Cell membrane</location>
        <topology evidence="1 7">Multi-pass membrane protein</topology>
    </subcellularLocation>
</comment>
<dbReference type="InterPro" id="IPR050901">
    <property type="entry name" value="BP-dep_ABC_trans_perm"/>
</dbReference>
<evidence type="ECO:0000256" key="5">
    <source>
        <dbReference type="ARBA" id="ARBA00022989"/>
    </source>
</evidence>
<dbReference type="InterPro" id="IPR035906">
    <property type="entry name" value="MetI-like_sf"/>
</dbReference>
<dbReference type="Proteomes" id="UP000182993">
    <property type="component" value="Plasmid pTB1"/>
</dbReference>
<feature type="transmembrane region" description="Helical" evidence="7">
    <location>
        <begin position="192"/>
        <end position="214"/>
    </location>
</feature>
<evidence type="ECO:0000256" key="7">
    <source>
        <dbReference type="RuleBase" id="RU363032"/>
    </source>
</evidence>
<protein>
    <submittedName>
        <fullName evidence="9">Sugar ABC transporter, permease protein</fullName>
    </submittedName>
</protein>
<dbReference type="Gene3D" id="1.10.3720.10">
    <property type="entry name" value="MetI-like"/>
    <property type="match status" value="1"/>
</dbReference>
<keyword evidence="2 7" id="KW-0813">Transport</keyword>
<keyword evidence="9" id="KW-0614">Plasmid</keyword>
<dbReference type="AlphaFoldDB" id="A0A1J0LY13"/>
<evidence type="ECO:0000259" key="8">
    <source>
        <dbReference type="PROSITE" id="PS50928"/>
    </source>
</evidence>
<evidence type="ECO:0000313" key="9">
    <source>
        <dbReference type="EMBL" id="APD10499.1"/>
    </source>
</evidence>
<feature type="domain" description="ABC transmembrane type-1" evidence="8">
    <location>
        <begin position="68"/>
        <end position="270"/>
    </location>
</feature>
<dbReference type="OrthoDB" id="9794684at2"/>
<dbReference type="InterPro" id="IPR000515">
    <property type="entry name" value="MetI-like"/>
</dbReference>
<evidence type="ECO:0000313" key="10">
    <source>
        <dbReference type="Proteomes" id="UP000182993"/>
    </source>
</evidence>
<proteinExistence type="inferred from homology"/>
<feature type="transmembrane region" description="Helical" evidence="7">
    <location>
        <begin position="71"/>
        <end position="94"/>
    </location>
</feature>
<dbReference type="EMBL" id="CP016313">
    <property type="protein sequence ID" value="APD10499.1"/>
    <property type="molecule type" value="Genomic_DNA"/>
</dbReference>
<dbReference type="CDD" id="cd06261">
    <property type="entry name" value="TM_PBP2"/>
    <property type="match status" value="1"/>
</dbReference>
<evidence type="ECO:0000256" key="4">
    <source>
        <dbReference type="ARBA" id="ARBA00022692"/>
    </source>
</evidence>
<evidence type="ECO:0000256" key="2">
    <source>
        <dbReference type="ARBA" id="ARBA00022448"/>
    </source>
</evidence>
<sequence>MREERWLAWGAGGVLVLGLLGQLFPILWMVNTSLMTQLEAATGSLFPKAPQWGNYLEIWRALPFFQYLKNSLLVCTLTTLFALGVATLAGYALARFRFPGAELFGGSVLLTQVIPGILFLIPIYIMYIAFQNWAREALGLEVRLVGSYTGLVLTYTAFFVPISIWILRGFFASIPKELEEAALVDGATPFQAFYRVILPLALPGIAATAVYIFLTAWDELLFAQILTTEATATIPVGIRNFVGNFQNRYDLVMAAATVATLPVLLLFFLVQRWLIQGLTAGAVKG</sequence>
<keyword evidence="3" id="KW-1003">Cell membrane</keyword>
<dbReference type="GO" id="GO:0055085">
    <property type="term" value="P:transmembrane transport"/>
    <property type="evidence" value="ECO:0007669"/>
    <property type="project" value="InterPro"/>
</dbReference>
<feature type="transmembrane region" description="Helical" evidence="7">
    <location>
        <begin position="106"/>
        <end position="130"/>
    </location>
</feature>
<keyword evidence="4 7" id="KW-0812">Transmembrane</keyword>
<feature type="transmembrane region" description="Helical" evidence="7">
    <location>
        <begin position="251"/>
        <end position="270"/>
    </location>
</feature>
<dbReference type="PANTHER" id="PTHR32243:SF18">
    <property type="entry name" value="INNER MEMBRANE ABC TRANSPORTER PERMEASE PROTEIN YCJP"/>
    <property type="match status" value="1"/>
</dbReference>
<feature type="transmembrane region" description="Helical" evidence="7">
    <location>
        <begin position="150"/>
        <end position="171"/>
    </location>
</feature>
<comment type="similarity">
    <text evidence="7">Belongs to the binding-protein-dependent transport system permease family.</text>
</comment>
<organism evidence="9 10">
    <name type="scientific">Thermus brockianus</name>
    <dbReference type="NCBI Taxonomy" id="56956"/>
    <lineage>
        <taxon>Bacteria</taxon>
        <taxon>Thermotogati</taxon>
        <taxon>Deinococcota</taxon>
        <taxon>Deinococci</taxon>
        <taxon>Thermales</taxon>
        <taxon>Thermaceae</taxon>
        <taxon>Thermus</taxon>
    </lineage>
</organism>
<dbReference type="GO" id="GO:0005886">
    <property type="term" value="C:plasma membrane"/>
    <property type="evidence" value="ECO:0007669"/>
    <property type="project" value="UniProtKB-SubCell"/>
</dbReference>
<dbReference type="PROSITE" id="PS50928">
    <property type="entry name" value="ABC_TM1"/>
    <property type="match status" value="1"/>
</dbReference>
<evidence type="ECO:0000256" key="3">
    <source>
        <dbReference type="ARBA" id="ARBA00022475"/>
    </source>
</evidence>
<accession>A0A1J0LY13</accession>
<geneLocation type="plasmid" evidence="10">
    <name>ptb1</name>
</geneLocation>
<dbReference type="RefSeq" id="WP_152024488.1">
    <property type="nucleotide sequence ID" value="NZ_AP025594.1"/>
</dbReference>
<evidence type="ECO:0000256" key="6">
    <source>
        <dbReference type="ARBA" id="ARBA00023136"/>
    </source>
</evidence>
<dbReference type="Pfam" id="PF00528">
    <property type="entry name" value="BPD_transp_1"/>
    <property type="match status" value="1"/>
</dbReference>
<feature type="transmembrane region" description="Helical" evidence="7">
    <location>
        <begin position="7"/>
        <end position="28"/>
    </location>
</feature>
<keyword evidence="6 7" id="KW-0472">Membrane</keyword>